<evidence type="ECO:0000256" key="2">
    <source>
        <dbReference type="ARBA" id="ARBA00023015"/>
    </source>
</evidence>
<sequence length="203" mass="22658">MLRSLVPFVTKMDKASILGDTIEYVKQLRQKIQDLETRNKQMESEHRPRSVDRPQRTSTSDSSKKQKSGVTVVDRARSLGPVPDKRKMRVVEDSAGGGAKPKTVGALPQPEPVVHKEPETSVEVSIIESDALLELECSFREGLLLDIMQMLRELRIETTAVQSSLNNGIFAGELRAKVKENVNGKKVSIVEVKRAIHKIIPHD</sequence>
<dbReference type="PANTHER" id="PTHR46266">
    <property type="entry name" value="TRANSCRIPTION FACTOR TT8"/>
    <property type="match status" value="1"/>
</dbReference>
<feature type="compositionally biased region" description="Basic and acidic residues" evidence="5">
    <location>
        <begin position="36"/>
        <end position="55"/>
    </location>
</feature>
<dbReference type="Pfam" id="PF22754">
    <property type="entry name" value="bHLH-TF_ACT-like_plant"/>
    <property type="match status" value="1"/>
</dbReference>
<dbReference type="PANTHER" id="PTHR46266:SF4">
    <property type="entry name" value="TRANSCRIPTION FACTOR TT8"/>
    <property type="match status" value="1"/>
</dbReference>
<feature type="region of interest" description="Disordered" evidence="5">
    <location>
        <begin position="36"/>
        <end position="112"/>
    </location>
</feature>
<dbReference type="SUPFAM" id="SSF47459">
    <property type="entry name" value="HLH, helix-loop-helix DNA-binding domain"/>
    <property type="match status" value="1"/>
</dbReference>
<comment type="subcellular location">
    <subcellularLocation>
        <location evidence="1">Nucleus</location>
    </subcellularLocation>
</comment>
<accession>A0A6M2ECA9</accession>
<keyword evidence="3" id="KW-0804">Transcription</keyword>
<dbReference type="InterPro" id="IPR036638">
    <property type="entry name" value="HLH_DNA-bd_sf"/>
</dbReference>
<evidence type="ECO:0000256" key="5">
    <source>
        <dbReference type="SAM" id="MobiDB-lite"/>
    </source>
</evidence>
<dbReference type="Pfam" id="PF00010">
    <property type="entry name" value="HLH"/>
    <property type="match status" value="1"/>
</dbReference>
<feature type="domain" description="BHLH" evidence="6">
    <location>
        <begin position="1"/>
        <end position="28"/>
    </location>
</feature>
<organism evidence="7">
    <name type="scientific">Populus davidiana</name>
    <dbReference type="NCBI Taxonomy" id="266767"/>
    <lineage>
        <taxon>Eukaryota</taxon>
        <taxon>Viridiplantae</taxon>
        <taxon>Streptophyta</taxon>
        <taxon>Embryophyta</taxon>
        <taxon>Tracheophyta</taxon>
        <taxon>Spermatophyta</taxon>
        <taxon>Magnoliopsida</taxon>
        <taxon>eudicotyledons</taxon>
        <taxon>Gunneridae</taxon>
        <taxon>Pentapetalae</taxon>
        <taxon>rosids</taxon>
        <taxon>fabids</taxon>
        <taxon>Malpighiales</taxon>
        <taxon>Salicaceae</taxon>
        <taxon>Saliceae</taxon>
        <taxon>Populus</taxon>
    </lineage>
</organism>
<name>A0A6M2ECA9_9ROSI</name>
<dbReference type="AlphaFoldDB" id="A0A6M2ECA9"/>
<evidence type="ECO:0000256" key="4">
    <source>
        <dbReference type="ARBA" id="ARBA00023242"/>
    </source>
</evidence>
<dbReference type="GO" id="GO:0046983">
    <property type="term" value="F:protein dimerization activity"/>
    <property type="evidence" value="ECO:0007669"/>
    <property type="project" value="InterPro"/>
</dbReference>
<dbReference type="GO" id="GO:0005634">
    <property type="term" value="C:nucleus"/>
    <property type="evidence" value="ECO:0007669"/>
    <property type="project" value="UniProtKB-SubCell"/>
</dbReference>
<evidence type="ECO:0000313" key="7">
    <source>
        <dbReference type="EMBL" id="NUU81229.1"/>
    </source>
</evidence>
<feature type="compositionally biased region" description="Basic and acidic residues" evidence="5">
    <location>
        <begin position="83"/>
        <end position="92"/>
    </location>
</feature>
<evidence type="ECO:0000259" key="6">
    <source>
        <dbReference type="PROSITE" id="PS50888"/>
    </source>
</evidence>
<evidence type="ECO:0000256" key="3">
    <source>
        <dbReference type="ARBA" id="ARBA00023163"/>
    </source>
</evidence>
<dbReference type="PROSITE" id="PS50888">
    <property type="entry name" value="BHLH"/>
    <property type="match status" value="1"/>
</dbReference>
<dbReference type="GO" id="GO:0080090">
    <property type="term" value="P:regulation of primary metabolic process"/>
    <property type="evidence" value="ECO:0007669"/>
    <property type="project" value="UniProtKB-ARBA"/>
</dbReference>
<proteinExistence type="predicted"/>
<dbReference type="InterPro" id="IPR011598">
    <property type="entry name" value="bHLH_dom"/>
</dbReference>
<dbReference type="EMBL" id="GILB01000896">
    <property type="protein sequence ID" value="NUU81229.1"/>
    <property type="molecule type" value="Transcribed_RNA"/>
</dbReference>
<dbReference type="InterPro" id="IPR054502">
    <property type="entry name" value="bHLH-TF_ACT-like_plant"/>
</dbReference>
<keyword evidence="4" id="KW-0539">Nucleus</keyword>
<reference evidence="7" key="1">
    <citation type="submission" date="2020-03" db="EMBL/GenBank/DDBJ databases">
        <authorList>
            <person name="Zhang R."/>
        </authorList>
    </citation>
    <scope>NUCLEOTIDE SEQUENCE</scope>
</reference>
<keyword evidence="2" id="KW-0805">Transcription regulation</keyword>
<protein>
    <recommendedName>
        <fullName evidence="6">BHLH domain-containing protein</fullName>
    </recommendedName>
</protein>
<evidence type="ECO:0000256" key="1">
    <source>
        <dbReference type="ARBA" id="ARBA00004123"/>
    </source>
</evidence>
<dbReference type="Gene3D" id="4.10.280.10">
    <property type="entry name" value="Helix-loop-helix DNA-binding domain"/>
    <property type="match status" value="1"/>
</dbReference>